<feature type="domain" description="RNA polymerase sigma factor 70 region 4 type 2" evidence="6">
    <location>
        <begin position="148"/>
        <end position="197"/>
    </location>
</feature>
<sequence length="240" mass="28081">MGVPFLRGLLRGFGVGANDREDVVYDVLLAAYRNLETFDASRLLRALQGRRDEDDFFEDDFEDEDHEPVPLSEVLPWIGEGQPQPRRVWDSLYRWLYGIAWRQVSHYRDRAYRRREIPDGLRLIAISAGVDRRSPLEQRLEAMERAEVIDALLASLDPQRRVMLVMHDMLEIPVVDIARELQINENTGQNRLRLAREDFRAAVKRLDPEQRNALRLGDRPFAAEATTRRRPAPRRRRRGT</sequence>
<name>A0ABT5C0K7_9BACT</name>
<dbReference type="InterPro" id="IPR039425">
    <property type="entry name" value="RNA_pol_sigma-70-like"/>
</dbReference>
<evidence type="ECO:0000256" key="4">
    <source>
        <dbReference type="ARBA" id="ARBA00023163"/>
    </source>
</evidence>
<evidence type="ECO:0000256" key="5">
    <source>
        <dbReference type="SAM" id="MobiDB-lite"/>
    </source>
</evidence>
<reference evidence="7 8" key="1">
    <citation type="submission" date="2023-01" db="EMBL/GenBank/DDBJ databases">
        <title>Minimal conservation of predation-associated metabolite biosynthetic gene clusters underscores biosynthetic potential of Myxococcota including descriptions for ten novel species: Archangium lansinium sp. nov., Myxococcus landrumus sp. nov., Nannocystis bai.</title>
        <authorList>
            <person name="Ahearne A."/>
            <person name="Stevens C."/>
            <person name="Dowd S."/>
        </authorList>
    </citation>
    <scope>NUCLEOTIDE SEQUENCE [LARGE SCALE GENOMIC DNA]</scope>
    <source>
        <strain evidence="7 8">WIWO2</strain>
    </source>
</reference>
<keyword evidence="4" id="KW-0804">Transcription</keyword>
<comment type="caution">
    <text evidence="7">The sequence shown here is derived from an EMBL/GenBank/DDBJ whole genome shotgun (WGS) entry which is preliminary data.</text>
</comment>
<evidence type="ECO:0000256" key="2">
    <source>
        <dbReference type="ARBA" id="ARBA00023082"/>
    </source>
</evidence>
<dbReference type="InterPro" id="IPR013324">
    <property type="entry name" value="RNA_pol_sigma_r3/r4-like"/>
</dbReference>
<evidence type="ECO:0000256" key="3">
    <source>
        <dbReference type="ARBA" id="ARBA00023125"/>
    </source>
</evidence>
<evidence type="ECO:0000256" key="1">
    <source>
        <dbReference type="ARBA" id="ARBA00023015"/>
    </source>
</evidence>
<evidence type="ECO:0000313" key="8">
    <source>
        <dbReference type="Proteomes" id="UP001217485"/>
    </source>
</evidence>
<keyword evidence="8" id="KW-1185">Reference proteome</keyword>
<dbReference type="InterPro" id="IPR036388">
    <property type="entry name" value="WH-like_DNA-bd_sf"/>
</dbReference>
<keyword evidence="3" id="KW-0238">DNA-binding</keyword>
<keyword evidence="1" id="KW-0805">Transcription regulation</keyword>
<feature type="compositionally biased region" description="Basic residues" evidence="5">
    <location>
        <begin position="228"/>
        <end position="240"/>
    </location>
</feature>
<dbReference type="Proteomes" id="UP001217485">
    <property type="component" value="Unassembled WGS sequence"/>
</dbReference>
<keyword evidence="2" id="KW-0731">Sigma factor</keyword>
<dbReference type="EMBL" id="JAQNDK010000002">
    <property type="protein sequence ID" value="MDC0679375.1"/>
    <property type="molecule type" value="Genomic_DNA"/>
</dbReference>
<dbReference type="InterPro" id="IPR013249">
    <property type="entry name" value="RNA_pol_sigma70_r4_t2"/>
</dbReference>
<gene>
    <name evidence="7" type="ORF">POL72_16645</name>
</gene>
<dbReference type="PANTHER" id="PTHR43133:SF8">
    <property type="entry name" value="RNA POLYMERASE SIGMA FACTOR HI_1459-RELATED"/>
    <property type="match status" value="1"/>
</dbReference>
<dbReference type="SUPFAM" id="SSF88659">
    <property type="entry name" value="Sigma3 and sigma4 domains of RNA polymerase sigma factors"/>
    <property type="match status" value="1"/>
</dbReference>
<proteinExistence type="predicted"/>
<evidence type="ECO:0000313" key="7">
    <source>
        <dbReference type="EMBL" id="MDC0679375.1"/>
    </source>
</evidence>
<dbReference type="Pfam" id="PF08281">
    <property type="entry name" value="Sigma70_r4_2"/>
    <property type="match status" value="1"/>
</dbReference>
<feature type="region of interest" description="Disordered" evidence="5">
    <location>
        <begin position="214"/>
        <end position="240"/>
    </location>
</feature>
<organism evidence="7 8">
    <name type="scientific">Sorangium atrum</name>
    <dbReference type="NCBI Taxonomy" id="2995308"/>
    <lineage>
        <taxon>Bacteria</taxon>
        <taxon>Pseudomonadati</taxon>
        <taxon>Myxococcota</taxon>
        <taxon>Polyangia</taxon>
        <taxon>Polyangiales</taxon>
        <taxon>Polyangiaceae</taxon>
        <taxon>Sorangium</taxon>
    </lineage>
</organism>
<accession>A0ABT5C0K7</accession>
<dbReference type="PANTHER" id="PTHR43133">
    <property type="entry name" value="RNA POLYMERASE ECF-TYPE SIGMA FACTO"/>
    <property type="match status" value="1"/>
</dbReference>
<protein>
    <submittedName>
        <fullName evidence="7">Sigma factor-like helix-turn-helix DNA-binding protein</fullName>
    </submittedName>
</protein>
<evidence type="ECO:0000259" key="6">
    <source>
        <dbReference type="Pfam" id="PF08281"/>
    </source>
</evidence>
<dbReference type="Gene3D" id="1.10.10.10">
    <property type="entry name" value="Winged helix-like DNA-binding domain superfamily/Winged helix DNA-binding domain"/>
    <property type="match status" value="1"/>
</dbReference>
<dbReference type="RefSeq" id="WP_272096349.1">
    <property type="nucleotide sequence ID" value="NZ_JAQNDK010000002.1"/>
</dbReference>